<dbReference type="Gene3D" id="2.40.50.140">
    <property type="entry name" value="Nucleic acid-binding proteins"/>
    <property type="match status" value="1"/>
</dbReference>
<dbReference type="Pfam" id="PF06961">
    <property type="entry name" value="DUF1294"/>
    <property type="match status" value="1"/>
</dbReference>
<feature type="transmembrane region" description="Helical" evidence="1">
    <location>
        <begin position="106"/>
        <end position="127"/>
    </location>
</feature>
<sequence length="195" mass="21789">MRFQGKISSWKDDQGFGFVVQNGGGERAFLHIKAFENRTQRPAEGDLITYVQVRDDKGRFRAEQVCFVGQRKVAAAESGSGSGFVAVIWVLVFCAFVASACFIGRLPWLITGGYLAVSIVAFIAYALDKSAAKNNRWRTQERTLHLLGLLGGWPGALLAQRVLRHKSKKIAFLLVFWLTVLINCAALAWVLLRWR</sequence>
<dbReference type="SUPFAM" id="SSF50249">
    <property type="entry name" value="Nucleic acid-binding proteins"/>
    <property type="match status" value="1"/>
</dbReference>
<evidence type="ECO:0000313" key="4">
    <source>
        <dbReference type="Proteomes" id="UP001596473"/>
    </source>
</evidence>
<dbReference type="RefSeq" id="WP_380188051.1">
    <property type="nucleotide sequence ID" value="NZ_JBHTBQ010000018.1"/>
</dbReference>
<keyword evidence="1" id="KW-1133">Transmembrane helix</keyword>
<dbReference type="InterPro" id="IPR052069">
    <property type="entry name" value="Ca-reg_mRNA-binding_domain"/>
</dbReference>
<evidence type="ECO:0000313" key="3">
    <source>
        <dbReference type="EMBL" id="MFC7420436.1"/>
    </source>
</evidence>
<gene>
    <name evidence="3" type="ORF">ACFQNF_11200</name>
</gene>
<dbReference type="PROSITE" id="PS51857">
    <property type="entry name" value="CSD_2"/>
    <property type="match status" value="1"/>
</dbReference>
<evidence type="ECO:0000259" key="2">
    <source>
        <dbReference type="PROSITE" id="PS51857"/>
    </source>
</evidence>
<evidence type="ECO:0000256" key="1">
    <source>
        <dbReference type="SAM" id="Phobius"/>
    </source>
</evidence>
<dbReference type="PANTHER" id="PTHR12962">
    <property type="entry name" value="CALCIUM-REGULATED HEAT STABLE PROTEIN CRHSP-24-RELATED"/>
    <property type="match status" value="1"/>
</dbReference>
<feature type="transmembrane region" description="Helical" evidence="1">
    <location>
        <begin position="81"/>
        <end position="100"/>
    </location>
</feature>
<dbReference type="PANTHER" id="PTHR12962:SF1">
    <property type="entry name" value="COLD SHOCK DOMAIN-CONTAINING PROTEIN CG9705"/>
    <property type="match status" value="1"/>
</dbReference>
<protein>
    <submittedName>
        <fullName evidence="3">DUF1294 domain-containing protein</fullName>
    </submittedName>
</protein>
<name>A0ABW2QXI8_9NEIS</name>
<proteinExistence type="predicted"/>
<keyword evidence="1" id="KW-0812">Transmembrane</keyword>
<dbReference type="EMBL" id="JBHTBQ010000018">
    <property type="protein sequence ID" value="MFC7420436.1"/>
    <property type="molecule type" value="Genomic_DNA"/>
</dbReference>
<dbReference type="InterPro" id="IPR010718">
    <property type="entry name" value="DUF1294"/>
</dbReference>
<reference evidence="4" key="1">
    <citation type="journal article" date="2019" name="Int. J. Syst. Evol. Microbiol.">
        <title>The Global Catalogue of Microorganisms (GCM) 10K type strain sequencing project: providing services to taxonomists for standard genome sequencing and annotation.</title>
        <authorList>
            <consortium name="The Broad Institute Genomics Platform"/>
            <consortium name="The Broad Institute Genome Sequencing Center for Infectious Disease"/>
            <person name="Wu L."/>
            <person name="Ma J."/>
        </authorList>
    </citation>
    <scope>NUCLEOTIDE SEQUENCE [LARGE SCALE GENOMIC DNA]</scope>
    <source>
        <strain evidence="4">CCUG 62945</strain>
    </source>
</reference>
<feature type="domain" description="CSD" evidence="2">
    <location>
        <begin position="2"/>
        <end position="67"/>
    </location>
</feature>
<dbReference type="InterPro" id="IPR012340">
    <property type="entry name" value="NA-bd_OB-fold"/>
</dbReference>
<comment type="caution">
    <text evidence="3">The sequence shown here is derived from an EMBL/GenBank/DDBJ whole genome shotgun (WGS) entry which is preliminary data.</text>
</comment>
<accession>A0ABW2QXI8</accession>
<keyword evidence="1" id="KW-0472">Membrane</keyword>
<feature type="transmembrane region" description="Helical" evidence="1">
    <location>
        <begin position="170"/>
        <end position="192"/>
    </location>
</feature>
<keyword evidence="4" id="KW-1185">Reference proteome</keyword>
<dbReference type="Proteomes" id="UP001596473">
    <property type="component" value="Unassembled WGS sequence"/>
</dbReference>
<dbReference type="Pfam" id="PF00313">
    <property type="entry name" value="CSD"/>
    <property type="match status" value="1"/>
</dbReference>
<organism evidence="3 4">
    <name type="scientific">Iodobacter arcticus</name>
    <dbReference type="NCBI Taxonomy" id="590593"/>
    <lineage>
        <taxon>Bacteria</taxon>
        <taxon>Pseudomonadati</taxon>
        <taxon>Pseudomonadota</taxon>
        <taxon>Betaproteobacteria</taxon>
        <taxon>Neisseriales</taxon>
        <taxon>Chitinibacteraceae</taxon>
        <taxon>Iodobacter</taxon>
    </lineage>
</organism>
<dbReference type="InterPro" id="IPR002059">
    <property type="entry name" value="CSP_DNA-bd"/>
</dbReference>